<dbReference type="EMBL" id="UOEJ01000163">
    <property type="protein sequence ID" value="VAW02533.1"/>
    <property type="molecule type" value="Genomic_DNA"/>
</dbReference>
<gene>
    <name evidence="2" type="ORF">MNBD_ALPHA01-317</name>
</gene>
<protein>
    <submittedName>
        <fullName evidence="2">Uncharacterized protein</fullName>
    </submittedName>
</protein>
<evidence type="ECO:0000256" key="1">
    <source>
        <dbReference type="SAM" id="Phobius"/>
    </source>
</evidence>
<dbReference type="AlphaFoldDB" id="A0A3B0SEL8"/>
<name>A0A3B0SEL8_9ZZZZ</name>
<accession>A0A3B0SEL8</accession>
<organism evidence="2">
    <name type="scientific">hydrothermal vent metagenome</name>
    <dbReference type="NCBI Taxonomy" id="652676"/>
    <lineage>
        <taxon>unclassified sequences</taxon>
        <taxon>metagenomes</taxon>
        <taxon>ecological metagenomes</taxon>
    </lineage>
</organism>
<proteinExistence type="predicted"/>
<keyword evidence="1" id="KW-0812">Transmembrane</keyword>
<feature type="transmembrane region" description="Helical" evidence="1">
    <location>
        <begin position="7"/>
        <end position="29"/>
    </location>
</feature>
<keyword evidence="1" id="KW-0472">Membrane</keyword>
<keyword evidence="1" id="KW-1133">Transmembrane helix</keyword>
<reference evidence="2" key="1">
    <citation type="submission" date="2018-06" db="EMBL/GenBank/DDBJ databases">
        <authorList>
            <person name="Zhirakovskaya E."/>
        </authorList>
    </citation>
    <scope>NUCLEOTIDE SEQUENCE</scope>
</reference>
<evidence type="ECO:0000313" key="2">
    <source>
        <dbReference type="EMBL" id="VAW02533.1"/>
    </source>
</evidence>
<sequence length="35" mass="3997">MKGHFRAAVIALIFGMTAYGLIHILIWIIRTIENL</sequence>